<protein>
    <submittedName>
        <fullName evidence="1">Uncharacterized protein</fullName>
    </submittedName>
</protein>
<reference evidence="1" key="1">
    <citation type="submission" date="2008-06" db="EMBL/GenBank/DDBJ databases">
        <title>Complete sequence of Chlorobium phaeobacteroides BS1.</title>
        <authorList>
            <consortium name="US DOE Joint Genome Institute"/>
            <person name="Lucas S."/>
            <person name="Copeland A."/>
            <person name="Lapidus A."/>
            <person name="Glavina del Rio T."/>
            <person name="Dalin E."/>
            <person name="Tice H."/>
            <person name="Bruce D."/>
            <person name="Goodwin L."/>
            <person name="Pitluck S."/>
            <person name="Schmutz J."/>
            <person name="Larimer F."/>
            <person name="Land M."/>
            <person name="Hauser L."/>
            <person name="Kyrpides N."/>
            <person name="Ovchinnikova G."/>
            <person name="Li T."/>
            <person name="Liu Z."/>
            <person name="Zhao F."/>
            <person name="Overmann J."/>
            <person name="Bryant D.A."/>
            <person name="Richardson P."/>
        </authorList>
    </citation>
    <scope>NUCLEOTIDE SEQUENCE [LARGE SCALE GENOMIC DNA]</scope>
    <source>
        <strain evidence="1">BS1</strain>
    </source>
</reference>
<dbReference type="EMBL" id="CP001101">
    <property type="protein sequence ID" value="ACE04317.1"/>
    <property type="molecule type" value="Genomic_DNA"/>
</dbReference>
<dbReference type="STRING" id="331678.Cphamn1_1389"/>
<dbReference type="KEGG" id="cpb:Cphamn1_1389"/>
<dbReference type="HOGENOM" id="CLU_2932850_0_0_10"/>
<dbReference type="AlphaFoldDB" id="B3EJB7"/>
<accession>B3EJB7</accession>
<proteinExistence type="predicted"/>
<organism evidence="1">
    <name type="scientific">Chlorobium phaeobacteroides (strain BS1)</name>
    <dbReference type="NCBI Taxonomy" id="331678"/>
    <lineage>
        <taxon>Bacteria</taxon>
        <taxon>Pseudomonadati</taxon>
        <taxon>Chlorobiota</taxon>
        <taxon>Chlorobiia</taxon>
        <taxon>Chlorobiales</taxon>
        <taxon>Chlorobiaceae</taxon>
        <taxon>Chlorobium/Pelodictyon group</taxon>
        <taxon>Chlorobium</taxon>
    </lineage>
</organism>
<evidence type="ECO:0000313" key="1">
    <source>
        <dbReference type="EMBL" id="ACE04317.1"/>
    </source>
</evidence>
<sequence>MHYSNPVDRLIGRMEAELGYATVEEMLRTDLHDFLEQIEHGLFPKNLPVQRLAGRFFSWK</sequence>
<gene>
    <name evidence="1" type="ordered locus">Cphamn1_1389</name>
</gene>
<name>B3EJB7_CHLPB</name>